<dbReference type="RefSeq" id="WP_330931478.1">
    <property type="nucleotide sequence ID" value="NZ_CP119075.1"/>
</dbReference>
<dbReference type="Pfam" id="PF20434">
    <property type="entry name" value="BD-FAE"/>
    <property type="match status" value="2"/>
</dbReference>
<dbReference type="Proteomes" id="UP001218638">
    <property type="component" value="Chromosome"/>
</dbReference>
<proteinExistence type="predicted"/>
<dbReference type="PANTHER" id="PTHR48081">
    <property type="entry name" value="AB HYDROLASE SUPERFAMILY PROTEIN C4A8.06C"/>
    <property type="match status" value="1"/>
</dbReference>
<dbReference type="GO" id="GO:0016787">
    <property type="term" value="F:hydrolase activity"/>
    <property type="evidence" value="ECO:0007669"/>
    <property type="project" value="UniProtKB-KW"/>
</dbReference>
<gene>
    <name evidence="3" type="ORF">PXH66_10160</name>
</gene>
<dbReference type="InterPro" id="IPR050300">
    <property type="entry name" value="GDXG_lipolytic_enzyme"/>
</dbReference>
<dbReference type="Gene3D" id="3.40.50.1820">
    <property type="entry name" value="alpha/beta hydrolase"/>
    <property type="match status" value="1"/>
</dbReference>
<evidence type="ECO:0000259" key="2">
    <source>
        <dbReference type="Pfam" id="PF20434"/>
    </source>
</evidence>
<sequence length="297" mass="31752">MRVFSAPLRICGGSPYHAALTLATLASLAINLAATSPTYPGAETHVYREAEPEPVRLHVFKPEGWKPSDQRPAYVRFFGGGWLHGSPDKSVGPARDAARQGMVGIAPDYRVKERWPAADATWSVADARRAVHWVQTHAAELGVDPAKIIVAGTSAGAHLALWTALHTTPAGLDPADAPAPPLAALILHCPPSDTSARTGVGSSRFHSPRPDDFSPFHHLDTVIPPVLLIHGDADALVPYAQSVALHQALIDSGNTCEFYTVPGGGHNYAGDVPSWKSKVPRLQQTFLENLNLLPVRP</sequence>
<evidence type="ECO:0000313" key="4">
    <source>
        <dbReference type="Proteomes" id="UP001218638"/>
    </source>
</evidence>
<evidence type="ECO:0000313" key="3">
    <source>
        <dbReference type="EMBL" id="WED67215.1"/>
    </source>
</evidence>
<dbReference type="KEGG" id="slom:PXH66_10160"/>
<keyword evidence="4" id="KW-1185">Reference proteome</keyword>
<dbReference type="AlphaFoldDB" id="A0AAF0I5U7"/>
<dbReference type="InterPro" id="IPR049492">
    <property type="entry name" value="BD-FAE-like_dom"/>
</dbReference>
<dbReference type="SUPFAM" id="SSF53474">
    <property type="entry name" value="alpha/beta-Hydrolases"/>
    <property type="match status" value="1"/>
</dbReference>
<reference evidence="3" key="1">
    <citation type="submission" date="2023-03" db="EMBL/GenBank/DDBJ databases">
        <title>Lomoglobus Profundus gen. nov., sp. nov., a novel member of the phylum Verrucomicrobia, isolated from deep-marine sediment of South China Sea.</title>
        <authorList>
            <person name="Ahmad T."/>
            <person name="Ishaq S.E."/>
            <person name="Wang F."/>
        </authorList>
    </citation>
    <scope>NUCLEOTIDE SEQUENCE</scope>
    <source>
        <strain evidence="3">LMO-M01</strain>
    </source>
</reference>
<dbReference type="EMBL" id="CP119075">
    <property type="protein sequence ID" value="WED67215.1"/>
    <property type="molecule type" value="Genomic_DNA"/>
</dbReference>
<feature type="domain" description="BD-FAE-like" evidence="2">
    <location>
        <begin position="68"/>
        <end position="172"/>
    </location>
</feature>
<dbReference type="InterPro" id="IPR029058">
    <property type="entry name" value="AB_hydrolase_fold"/>
</dbReference>
<evidence type="ECO:0000256" key="1">
    <source>
        <dbReference type="ARBA" id="ARBA00022801"/>
    </source>
</evidence>
<organism evidence="3 4">
    <name type="scientific">Synoicihabitans lomoniglobus</name>
    <dbReference type="NCBI Taxonomy" id="2909285"/>
    <lineage>
        <taxon>Bacteria</taxon>
        <taxon>Pseudomonadati</taxon>
        <taxon>Verrucomicrobiota</taxon>
        <taxon>Opitutia</taxon>
        <taxon>Opitutales</taxon>
        <taxon>Opitutaceae</taxon>
        <taxon>Synoicihabitans</taxon>
    </lineage>
</organism>
<accession>A0AAF0I5U7</accession>
<feature type="domain" description="BD-FAE-like" evidence="2">
    <location>
        <begin position="212"/>
        <end position="249"/>
    </location>
</feature>
<keyword evidence="1 3" id="KW-0378">Hydrolase</keyword>
<protein>
    <submittedName>
        <fullName evidence="3">Alpha/beta hydrolase</fullName>
    </submittedName>
</protein>
<name>A0AAF0I5U7_9BACT</name>